<feature type="chain" id="PRO_5018028618" evidence="7">
    <location>
        <begin position="22"/>
        <end position="128"/>
    </location>
</feature>
<gene>
    <name evidence="9" type="ORF">ED208_15210</name>
</gene>
<reference evidence="9 10" key="1">
    <citation type="submission" date="2018-10" db="EMBL/GenBank/DDBJ databases">
        <authorList>
            <person name="Chen W.-M."/>
        </authorList>
    </citation>
    <scope>NUCLEOTIDE SEQUENCE [LARGE SCALE GENOMIC DNA]</scope>
    <source>
        <strain evidence="9 10">THS-13</strain>
    </source>
</reference>
<dbReference type="RefSeq" id="WP_123212768.1">
    <property type="nucleotide sequence ID" value="NZ_RJVO01000008.1"/>
</dbReference>
<dbReference type="PANTHER" id="PTHR40942">
    <property type="match status" value="1"/>
</dbReference>
<evidence type="ECO:0000256" key="4">
    <source>
        <dbReference type="ARBA" id="ARBA00022982"/>
    </source>
</evidence>
<evidence type="ECO:0000313" key="9">
    <source>
        <dbReference type="EMBL" id="ROH86779.1"/>
    </source>
</evidence>
<dbReference type="InterPro" id="IPR036909">
    <property type="entry name" value="Cyt_c-like_dom_sf"/>
</dbReference>
<evidence type="ECO:0000256" key="1">
    <source>
        <dbReference type="ARBA" id="ARBA00022448"/>
    </source>
</evidence>
<feature type="domain" description="Cytochrome c" evidence="8">
    <location>
        <begin position="46"/>
        <end position="126"/>
    </location>
</feature>
<dbReference type="FunFam" id="1.10.760.10:FF:000029">
    <property type="entry name" value="Cytochrome c5"/>
    <property type="match status" value="1"/>
</dbReference>
<dbReference type="GO" id="GO:0020037">
    <property type="term" value="F:heme binding"/>
    <property type="evidence" value="ECO:0007669"/>
    <property type="project" value="InterPro"/>
</dbReference>
<accession>A0A3N0V1X2</accession>
<sequence length="128" mass="12952">MQNTTGTLIGALALAFSLGLAACGSDKSEKVAAATAAASSASAIAPADPALAQIYDTSCKSCHTSPASGAPLSGNAEAWAPRIAQGKDTLLDHTINGYQGMPPMGMCIQCSEEEFQALIEFMSGAKLN</sequence>
<evidence type="ECO:0000256" key="3">
    <source>
        <dbReference type="ARBA" id="ARBA00022723"/>
    </source>
</evidence>
<dbReference type="InParanoid" id="A0A3N0V1X2"/>
<dbReference type="InterPro" id="IPR002323">
    <property type="entry name" value="Cyt_CIE"/>
</dbReference>
<keyword evidence="1" id="KW-0813">Transport</keyword>
<evidence type="ECO:0000256" key="6">
    <source>
        <dbReference type="PROSITE-ProRule" id="PRU00433"/>
    </source>
</evidence>
<dbReference type="InterPro" id="IPR009056">
    <property type="entry name" value="Cyt_c-like_dom"/>
</dbReference>
<dbReference type="GO" id="GO:0005506">
    <property type="term" value="F:iron ion binding"/>
    <property type="evidence" value="ECO:0007669"/>
    <property type="project" value="InterPro"/>
</dbReference>
<dbReference type="PANTHER" id="PTHR40942:SF4">
    <property type="entry name" value="CYTOCHROME C5"/>
    <property type="match status" value="1"/>
</dbReference>
<organism evidence="9 10">
    <name type="scientific">Stagnimonas aquatica</name>
    <dbReference type="NCBI Taxonomy" id="2689987"/>
    <lineage>
        <taxon>Bacteria</taxon>
        <taxon>Pseudomonadati</taxon>
        <taxon>Pseudomonadota</taxon>
        <taxon>Gammaproteobacteria</taxon>
        <taxon>Nevskiales</taxon>
        <taxon>Nevskiaceae</taxon>
        <taxon>Stagnimonas</taxon>
    </lineage>
</organism>
<dbReference type="PROSITE" id="PS51007">
    <property type="entry name" value="CYTC"/>
    <property type="match status" value="1"/>
</dbReference>
<comment type="caution">
    <text evidence="9">The sequence shown here is derived from an EMBL/GenBank/DDBJ whole genome shotgun (WGS) entry which is preliminary data.</text>
</comment>
<proteinExistence type="predicted"/>
<evidence type="ECO:0000256" key="5">
    <source>
        <dbReference type="ARBA" id="ARBA00023004"/>
    </source>
</evidence>
<evidence type="ECO:0000313" key="10">
    <source>
        <dbReference type="Proteomes" id="UP000282106"/>
    </source>
</evidence>
<dbReference type="PRINTS" id="PR00607">
    <property type="entry name" value="CYTCHROMECIE"/>
</dbReference>
<dbReference type="AlphaFoldDB" id="A0A3N0V1X2"/>
<protein>
    <submittedName>
        <fullName evidence="9">Cytochrome c5 family protein</fullName>
    </submittedName>
</protein>
<keyword evidence="3 6" id="KW-0479">Metal-binding</keyword>
<feature type="signal peptide" evidence="7">
    <location>
        <begin position="1"/>
        <end position="21"/>
    </location>
</feature>
<evidence type="ECO:0000259" key="8">
    <source>
        <dbReference type="PROSITE" id="PS51007"/>
    </source>
</evidence>
<dbReference type="Gene3D" id="1.10.760.10">
    <property type="entry name" value="Cytochrome c-like domain"/>
    <property type="match status" value="1"/>
</dbReference>
<dbReference type="SUPFAM" id="SSF46626">
    <property type="entry name" value="Cytochrome c"/>
    <property type="match status" value="1"/>
</dbReference>
<keyword evidence="7" id="KW-0732">Signal</keyword>
<dbReference type="Pfam" id="PF13442">
    <property type="entry name" value="Cytochrome_CBB3"/>
    <property type="match status" value="1"/>
</dbReference>
<evidence type="ECO:0000256" key="7">
    <source>
        <dbReference type="SAM" id="SignalP"/>
    </source>
</evidence>
<keyword evidence="2 6" id="KW-0349">Heme</keyword>
<evidence type="ECO:0000256" key="2">
    <source>
        <dbReference type="ARBA" id="ARBA00022617"/>
    </source>
</evidence>
<dbReference type="Proteomes" id="UP000282106">
    <property type="component" value="Unassembled WGS sequence"/>
</dbReference>
<name>A0A3N0V1X2_9GAMM</name>
<keyword evidence="4" id="KW-0249">Electron transport</keyword>
<dbReference type="EMBL" id="RJVO01000008">
    <property type="protein sequence ID" value="ROH86779.1"/>
    <property type="molecule type" value="Genomic_DNA"/>
</dbReference>
<keyword evidence="5 6" id="KW-0408">Iron</keyword>
<keyword evidence="10" id="KW-1185">Reference proteome</keyword>
<dbReference type="GO" id="GO:0009055">
    <property type="term" value="F:electron transfer activity"/>
    <property type="evidence" value="ECO:0007669"/>
    <property type="project" value="InterPro"/>
</dbReference>